<dbReference type="InterPro" id="IPR011989">
    <property type="entry name" value="ARM-like"/>
</dbReference>
<evidence type="ECO:0000256" key="3">
    <source>
        <dbReference type="SAM" id="MobiDB-lite"/>
    </source>
</evidence>
<evidence type="ECO:0000313" key="5">
    <source>
        <dbReference type="Proteomes" id="UP001347796"/>
    </source>
</evidence>
<proteinExistence type="predicted"/>
<feature type="compositionally biased region" description="Polar residues" evidence="3">
    <location>
        <begin position="806"/>
        <end position="833"/>
    </location>
</feature>
<dbReference type="Gene3D" id="1.25.40.20">
    <property type="entry name" value="Ankyrin repeat-containing domain"/>
    <property type="match status" value="1"/>
</dbReference>
<evidence type="ECO:0000256" key="2">
    <source>
        <dbReference type="PROSITE-ProRule" id="PRU00259"/>
    </source>
</evidence>
<organism evidence="4 5">
    <name type="scientific">Patella caerulea</name>
    <name type="common">Rayed Mediterranean limpet</name>
    <dbReference type="NCBI Taxonomy" id="87958"/>
    <lineage>
        <taxon>Eukaryota</taxon>
        <taxon>Metazoa</taxon>
        <taxon>Spiralia</taxon>
        <taxon>Lophotrochozoa</taxon>
        <taxon>Mollusca</taxon>
        <taxon>Gastropoda</taxon>
        <taxon>Patellogastropoda</taxon>
        <taxon>Patelloidea</taxon>
        <taxon>Patellidae</taxon>
        <taxon>Patella</taxon>
    </lineage>
</organism>
<feature type="repeat" description="ANK" evidence="1">
    <location>
        <begin position="43"/>
        <end position="75"/>
    </location>
</feature>
<dbReference type="SMART" id="SM00185">
    <property type="entry name" value="ARM"/>
    <property type="match status" value="8"/>
</dbReference>
<dbReference type="SUPFAM" id="SSF48403">
    <property type="entry name" value="Ankyrin repeat"/>
    <property type="match status" value="1"/>
</dbReference>
<accession>A0AAN8JIU9</accession>
<comment type="caution">
    <text evidence="4">The sequence shown here is derived from an EMBL/GenBank/DDBJ whole genome shotgun (WGS) entry which is preliminary data.</text>
</comment>
<keyword evidence="1" id="KW-0040">ANK repeat</keyword>
<feature type="repeat" description="ARM" evidence="2">
    <location>
        <begin position="448"/>
        <end position="478"/>
    </location>
</feature>
<name>A0AAN8JIU9_PATCE</name>
<sequence>MLELDENAWGHMHQAAYRGFLKSLRRFVEEDSSALESETNDDLRATPFLLAVASGSLETVECLLELGAKIDAINNHNHGAVEICALKGYTELLIYFINKDDEKLPVWKKLIQFLGSDLEEEAEACGKSLQQLTEPSGSHYKTHHEQLFNNGGVPAIIKTVGSTIPEHVKGPTIMCLINILESDDVQDQFVNSGGIQTFIKQLKSTNETVVRLVAMVLEKLTAKYTDLVVKHQAVPVLHKVIQTIKTTEVLVPVLKTLSNIAKGNPANQKSIGTTPGFFDHLVQLARDNTDAPFLVGLTEAVDNIVRDERNNQNAFIGVDGTEILMEALVRHVRSKDVQLSTVSAIHSLAENNLAAQDHLSDQGVQKLLMNMLKKSRADELQEKTGMALWALAGDDVDKQRKMAEGIGVTNLIEFLNSQRENLHYISSEGLSVLSQGPLSQYDDIRKANGIQPLIRLLNSDKDFDHIILSVVRTLRYLSVGIGNVPFPENQDAIDKCGGVTKLLQLMVNGKDEMIKVEAALTLGHVALGRDNILNKIHATSDFSYIRILKMMYAKEDMVRLLAGSALATFAYNNISQQKEISEQGGVRFNCFVPFLRSTDEFYRCNAAFQVVILSLIIPDEEQATSSAVGIKLLVELLQESKSDHILALTADCIARLAHTRAGVPAAIIAIKGVDYLFDLLDSASVLVEGCASIALSYLSYNHTGERRLLYRCRSDPYLKKVLNKYTKKNHRLSEAFIEGWKHSKRVGLPPIPDDRIKRVEINDDIPLADSPNDTSGVDSSTTHIDEATLTDRSARSSRTAYRSSTFHDSQSSLPTTSRTHSSVSQQDMVAQES</sequence>
<dbReference type="InterPro" id="IPR016024">
    <property type="entry name" value="ARM-type_fold"/>
</dbReference>
<protein>
    <submittedName>
        <fullName evidence="4">Uncharacterized protein</fullName>
    </submittedName>
</protein>
<dbReference type="Proteomes" id="UP001347796">
    <property type="component" value="Unassembled WGS sequence"/>
</dbReference>
<keyword evidence="5" id="KW-1185">Reference proteome</keyword>
<dbReference type="InterPro" id="IPR043379">
    <property type="entry name" value="ANKAR"/>
</dbReference>
<dbReference type="Gene3D" id="1.25.10.10">
    <property type="entry name" value="Leucine-rich Repeat Variant"/>
    <property type="match status" value="3"/>
</dbReference>
<dbReference type="PROSITE" id="PS50088">
    <property type="entry name" value="ANK_REPEAT"/>
    <property type="match status" value="1"/>
</dbReference>
<dbReference type="AlphaFoldDB" id="A0AAN8JIU9"/>
<dbReference type="PANTHER" id="PTHR46464:SF2">
    <property type="entry name" value="ANKYRIN AND ARMADILLO REPEAT-CONTAINING PROTEIN"/>
    <property type="match status" value="1"/>
</dbReference>
<dbReference type="InterPro" id="IPR036770">
    <property type="entry name" value="Ankyrin_rpt-contain_sf"/>
</dbReference>
<dbReference type="PANTHER" id="PTHR46464">
    <property type="entry name" value="ANK_REP_REGION DOMAIN-CONTAINING PROTEIN"/>
    <property type="match status" value="1"/>
</dbReference>
<evidence type="ECO:0000256" key="1">
    <source>
        <dbReference type="PROSITE-ProRule" id="PRU00023"/>
    </source>
</evidence>
<dbReference type="PROSITE" id="PS50297">
    <property type="entry name" value="ANK_REP_REGION"/>
    <property type="match status" value="1"/>
</dbReference>
<evidence type="ECO:0000313" key="4">
    <source>
        <dbReference type="EMBL" id="KAK6174443.1"/>
    </source>
</evidence>
<reference evidence="4 5" key="1">
    <citation type="submission" date="2024-01" db="EMBL/GenBank/DDBJ databases">
        <title>The genome of the rayed Mediterranean limpet Patella caerulea (Linnaeus, 1758).</title>
        <authorList>
            <person name="Anh-Thu Weber A."/>
            <person name="Halstead-Nussloch G."/>
        </authorList>
    </citation>
    <scope>NUCLEOTIDE SEQUENCE [LARGE SCALE GENOMIC DNA]</scope>
    <source>
        <strain evidence="4">AATW-2023a</strain>
        <tissue evidence="4">Whole specimen</tissue>
    </source>
</reference>
<feature type="region of interest" description="Disordered" evidence="3">
    <location>
        <begin position="762"/>
        <end position="833"/>
    </location>
</feature>
<dbReference type="EMBL" id="JAZGQO010000011">
    <property type="protein sequence ID" value="KAK6174443.1"/>
    <property type="molecule type" value="Genomic_DNA"/>
</dbReference>
<feature type="compositionally biased region" description="Polar residues" evidence="3">
    <location>
        <begin position="771"/>
        <end position="782"/>
    </location>
</feature>
<dbReference type="InterPro" id="IPR000225">
    <property type="entry name" value="Armadillo"/>
</dbReference>
<dbReference type="InterPro" id="IPR002110">
    <property type="entry name" value="Ankyrin_rpt"/>
</dbReference>
<dbReference type="SUPFAM" id="SSF48371">
    <property type="entry name" value="ARM repeat"/>
    <property type="match status" value="2"/>
</dbReference>
<dbReference type="PROSITE" id="PS50176">
    <property type="entry name" value="ARM_REPEAT"/>
    <property type="match status" value="1"/>
</dbReference>
<gene>
    <name evidence="4" type="ORF">SNE40_017720</name>
</gene>